<dbReference type="Pfam" id="PF11706">
    <property type="entry name" value="zf-CGNR"/>
    <property type="match status" value="1"/>
</dbReference>
<comment type="caution">
    <text evidence="2">The sequence shown here is derived from an EMBL/GenBank/DDBJ whole genome shotgun (WGS) entry which is preliminary data.</text>
</comment>
<dbReference type="EMBL" id="BMMZ01000003">
    <property type="protein sequence ID" value="GGL57652.1"/>
    <property type="molecule type" value="Genomic_DNA"/>
</dbReference>
<protein>
    <recommendedName>
        <fullName evidence="1">Zinc finger CGNR domain-containing protein</fullName>
    </recommendedName>
</protein>
<keyword evidence="3" id="KW-1185">Reference proteome</keyword>
<accession>A0A917S525</accession>
<reference evidence="2" key="2">
    <citation type="submission" date="2020-09" db="EMBL/GenBank/DDBJ databases">
        <authorList>
            <person name="Sun Q."/>
            <person name="Zhou Y."/>
        </authorList>
    </citation>
    <scope>NUCLEOTIDE SEQUENCE</scope>
    <source>
        <strain evidence="2">CGMCC 4.7306</strain>
    </source>
</reference>
<proteinExistence type="predicted"/>
<dbReference type="InterPro" id="IPR023286">
    <property type="entry name" value="ABATE_dom_sf"/>
</dbReference>
<organism evidence="2 3">
    <name type="scientific">Microlunatus endophyticus</name>
    <dbReference type="NCBI Taxonomy" id="1716077"/>
    <lineage>
        <taxon>Bacteria</taxon>
        <taxon>Bacillati</taxon>
        <taxon>Actinomycetota</taxon>
        <taxon>Actinomycetes</taxon>
        <taxon>Propionibacteriales</taxon>
        <taxon>Propionibacteriaceae</taxon>
        <taxon>Microlunatus</taxon>
    </lineage>
</organism>
<dbReference type="Pfam" id="PF07336">
    <property type="entry name" value="ABATE"/>
    <property type="match status" value="1"/>
</dbReference>
<dbReference type="RefSeq" id="WP_188894575.1">
    <property type="nucleotide sequence ID" value="NZ_BMMZ01000003.1"/>
</dbReference>
<feature type="domain" description="Zinc finger CGNR" evidence="1">
    <location>
        <begin position="134"/>
        <end position="176"/>
    </location>
</feature>
<gene>
    <name evidence="2" type="ORF">GCM10011575_15010</name>
</gene>
<dbReference type="PANTHER" id="PTHR35525:SF3">
    <property type="entry name" value="BLL6575 PROTEIN"/>
    <property type="match status" value="1"/>
</dbReference>
<evidence type="ECO:0000313" key="3">
    <source>
        <dbReference type="Proteomes" id="UP000613840"/>
    </source>
</evidence>
<dbReference type="Proteomes" id="UP000613840">
    <property type="component" value="Unassembled WGS sequence"/>
</dbReference>
<dbReference type="InterPro" id="IPR010852">
    <property type="entry name" value="ABATE"/>
</dbReference>
<evidence type="ECO:0000313" key="2">
    <source>
        <dbReference type="EMBL" id="GGL57652.1"/>
    </source>
</evidence>
<dbReference type="PANTHER" id="PTHR35525">
    <property type="entry name" value="BLL6575 PROTEIN"/>
    <property type="match status" value="1"/>
</dbReference>
<dbReference type="AlphaFoldDB" id="A0A917S525"/>
<dbReference type="SUPFAM" id="SSF160904">
    <property type="entry name" value="Jann2411-like"/>
    <property type="match status" value="1"/>
</dbReference>
<reference evidence="2" key="1">
    <citation type="journal article" date="2014" name="Int. J. Syst. Evol. Microbiol.">
        <title>Complete genome sequence of Corynebacterium casei LMG S-19264T (=DSM 44701T), isolated from a smear-ripened cheese.</title>
        <authorList>
            <consortium name="US DOE Joint Genome Institute (JGI-PGF)"/>
            <person name="Walter F."/>
            <person name="Albersmeier A."/>
            <person name="Kalinowski J."/>
            <person name="Ruckert C."/>
        </authorList>
    </citation>
    <scope>NUCLEOTIDE SEQUENCE</scope>
    <source>
        <strain evidence="2">CGMCC 4.7306</strain>
    </source>
</reference>
<name>A0A917S525_9ACTN</name>
<evidence type="ECO:0000259" key="1">
    <source>
        <dbReference type="Pfam" id="PF11706"/>
    </source>
</evidence>
<dbReference type="Gene3D" id="1.10.3300.10">
    <property type="entry name" value="Jann2411-like domain"/>
    <property type="match status" value="1"/>
</dbReference>
<sequence length="181" mass="19198">MTQPEQAGLVLSLVNTAAGDRDDELADAGGLRGWLDGAGYPDADVTDADAAVVREVRDCLQLLMLAHSGDDAATRDRVQAAETRLARTADQVPVTLLITATGVSLRAPGTGMWAALGAVLAGVADLDRAGVWERVKACRNDICHAGFFDRSRNGSAVYHGPNCASMVSMRAYRRRRKSDDG</sequence>
<dbReference type="InterPro" id="IPR021005">
    <property type="entry name" value="Znf_CGNR"/>
</dbReference>